<comment type="caution">
    <text evidence="1">The sequence shown here is derived from an EMBL/GenBank/DDBJ whole genome shotgun (WGS) entry which is preliminary data.</text>
</comment>
<dbReference type="Proteomes" id="UP001156882">
    <property type="component" value="Unassembled WGS sequence"/>
</dbReference>
<proteinExistence type="predicted"/>
<evidence type="ECO:0000313" key="2">
    <source>
        <dbReference type="Proteomes" id="UP001156882"/>
    </source>
</evidence>
<protein>
    <recommendedName>
        <fullName evidence="3">DUF1127 domain-containing protein</fullName>
    </recommendedName>
</protein>
<dbReference type="RefSeq" id="WP_284311181.1">
    <property type="nucleotide sequence ID" value="NZ_BSPC01000011.1"/>
</dbReference>
<evidence type="ECO:0000313" key="1">
    <source>
        <dbReference type="EMBL" id="GLS18368.1"/>
    </source>
</evidence>
<keyword evidence="2" id="KW-1185">Reference proteome</keyword>
<dbReference type="EMBL" id="BSPC01000011">
    <property type="protein sequence ID" value="GLS18368.1"/>
    <property type="molecule type" value="Genomic_DNA"/>
</dbReference>
<organism evidence="1 2">
    <name type="scientific">Labrys miyagiensis</name>
    <dbReference type="NCBI Taxonomy" id="346912"/>
    <lineage>
        <taxon>Bacteria</taxon>
        <taxon>Pseudomonadati</taxon>
        <taxon>Pseudomonadota</taxon>
        <taxon>Alphaproteobacteria</taxon>
        <taxon>Hyphomicrobiales</taxon>
        <taxon>Xanthobacteraceae</taxon>
        <taxon>Labrys</taxon>
    </lineage>
</organism>
<sequence>MIFVSLIAHLKDRMAKHAEFRRLVAEINSLSNSDLVDLRADRTDMIRYAHHQVYGV</sequence>
<reference evidence="2" key="1">
    <citation type="journal article" date="2019" name="Int. J. Syst. Evol. Microbiol.">
        <title>The Global Catalogue of Microorganisms (GCM) 10K type strain sequencing project: providing services to taxonomists for standard genome sequencing and annotation.</title>
        <authorList>
            <consortium name="The Broad Institute Genomics Platform"/>
            <consortium name="The Broad Institute Genome Sequencing Center for Infectious Disease"/>
            <person name="Wu L."/>
            <person name="Ma J."/>
        </authorList>
    </citation>
    <scope>NUCLEOTIDE SEQUENCE [LARGE SCALE GENOMIC DNA]</scope>
    <source>
        <strain evidence="2">NBRC 101365</strain>
    </source>
</reference>
<evidence type="ECO:0008006" key="3">
    <source>
        <dbReference type="Google" id="ProtNLM"/>
    </source>
</evidence>
<name>A0ABQ6CFB8_9HYPH</name>
<accession>A0ABQ6CFB8</accession>
<gene>
    <name evidence="1" type="ORF">GCM10007874_13850</name>
</gene>